<feature type="compositionally biased region" description="Basic and acidic residues" evidence="1">
    <location>
        <begin position="83"/>
        <end position="114"/>
    </location>
</feature>
<feature type="region of interest" description="Disordered" evidence="1">
    <location>
        <begin position="256"/>
        <end position="435"/>
    </location>
</feature>
<feature type="region of interest" description="Disordered" evidence="1">
    <location>
        <begin position="522"/>
        <end position="555"/>
    </location>
</feature>
<proteinExistence type="predicted"/>
<feature type="compositionally biased region" description="Basic and acidic residues" evidence="1">
    <location>
        <begin position="156"/>
        <end position="169"/>
    </location>
</feature>
<reference evidence="2" key="1">
    <citation type="journal article" date="2021" name="Nat. Commun.">
        <title>Genetic determinants of endophytism in the Arabidopsis root mycobiome.</title>
        <authorList>
            <person name="Mesny F."/>
            <person name="Miyauchi S."/>
            <person name="Thiergart T."/>
            <person name="Pickel B."/>
            <person name="Atanasova L."/>
            <person name="Karlsson M."/>
            <person name="Huettel B."/>
            <person name="Barry K.W."/>
            <person name="Haridas S."/>
            <person name="Chen C."/>
            <person name="Bauer D."/>
            <person name="Andreopoulos W."/>
            <person name="Pangilinan J."/>
            <person name="LaButti K."/>
            <person name="Riley R."/>
            <person name="Lipzen A."/>
            <person name="Clum A."/>
            <person name="Drula E."/>
            <person name="Henrissat B."/>
            <person name="Kohler A."/>
            <person name="Grigoriev I.V."/>
            <person name="Martin F.M."/>
            <person name="Hacquard S."/>
        </authorList>
    </citation>
    <scope>NUCLEOTIDE SEQUENCE</scope>
    <source>
        <strain evidence="2">MPI-CAGE-AT-0016</strain>
    </source>
</reference>
<dbReference type="AlphaFoldDB" id="A0A8K0T757"/>
<gene>
    <name evidence="2" type="ORF">B0T11DRAFT_290636</name>
</gene>
<feature type="compositionally biased region" description="Acidic residues" evidence="1">
    <location>
        <begin position="294"/>
        <end position="309"/>
    </location>
</feature>
<evidence type="ECO:0000313" key="3">
    <source>
        <dbReference type="Proteomes" id="UP000813385"/>
    </source>
</evidence>
<evidence type="ECO:0000313" key="2">
    <source>
        <dbReference type="EMBL" id="KAH7350143.1"/>
    </source>
</evidence>
<feature type="compositionally biased region" description="Acidic residues" evidence="1">
    <location>
        <begin position="522"/>
        <end position="535"/>
    </location>
</feature>
<protein>
    <submittedName>
        <fullName evidence="2">Uncharacterized protein</fullName>
    </submittedName>
</protein>
<feature type="region of interest" description="Disordered" evidence="1">
    <location>
        <begin position="569"/>
        <end position="593"/>
    </location>
</feature>
<evidence type="ECO:0000256" key="1">
    <source>
        <dbReference type="SAM" id="MobiDB-lite"/>
    </source>
</evidence>
<comment type="caution">
    <text evidence="2">The sequence shown here is derived from an EMBL/GenBank/DDBJ whole genome shotgun (WGS) entry which is preliminary data.</text>
</comment>
<dbReference type="EMBL" id="JAGPXD010000006">
    <property type="protein sequence ID" value="KAH7350143.1"/>
    <property type="molecule type" value="Genomic_DNA"/>
</dbReference>
<feature type="compositionally biased region" description="Basic and acidic residues" evidence="1">
    <location>
        <begin position="177"/>
        <end position="190"/>
    </location>
</feature>
<dbReference type="Proteomes" id="UP000813385">
    <property type="component" value="Unassembled WGS sequence"/>
</dbReference>
<sequence>MPEDGTSPDSAYTRLHIVPFDADLAKVVIPASALPSARNISFHTVETYPEKRYGFVDLPTADADKIRKKLNGNVLKGLKMRIDKAKPEAWKEPSPEREVVPDKKRKKNQDEGGKEKKRKKDHNVIPGIELEEGRKVKRGWTVTDEDKIKEKRKSKKDRDLEKQDKGKDKDKKKKKREERSKYTEKEECLLKTKLPGVPEPAPAPAADSEETDRKRRKKSKSRETVIHEFANTTKYPTFLKANKPSADAPVATEFVDGKGWVDAEGNVIEDVKLTRPEATRRKKSPKKAPPPPPPEEDDATSSSSSEDEEPQPKVTKKTTPPVKPAPVDDDTTSSSGSSSEDESDSDNEVKEPPKTTLATPAKSILKTRAPPPADDTSSSESSSEDSDDEKNQATKAADASPTDAPKSDSRPKSSSSNVSLTIKIPPPPTTPGKVHPLEALYKKNKEAAVEGAEEQPFSFFAGGGDDIEEDGDAEAGAAQMPLTPFTERDFEWRQLRSAAPTPDTAHPSRIKNFWAIGAEGEDEEMADDDEVDTAEAEAAAAAAAAGEDGPSGDFQKWFWENRRDLTKSWMSRKKTAAKEKRHRDNKSRAAKGV</sequence>
<accession>A0A8K0T757</accession>
<feature type="compositionally biased region" description="Low complexity" evidence="1">
    <location>
        <begin position="536"/>
        <end position="548"/>
    </location>
</feature>
<keyword evidence="3" id="KW-1185">Reference proteome</keyword>
<feature type="compositionally biased region" description="Basic and acidic residues" evidence="1">
    <location>
        <begin position="269"/>
        <end position="279"/>
    </location>
</feature>
<organism evidence="2 3">
    <name type="scientific">Plectosphaerella cucumerina</name>
    <dbReference type="NCBI Taxonomy" id="40658"/>
    <lineage>
        <taxon>Eukaryota</taxon>
        <taxon>Fungi</taxon>
        <taxon>Dikarya</taxon>
        <taxon>Ascomycota</taxon>
        <taxon>Pezizomycotina</taxon>
        <taxon>Sordariomycetes</taxon>
        <taxon>Hypocreomycetidae</taxon>
        <taxon>Glomerellales</taxon>
        <taxon>Plectosphaerellaceae</taxon>
        <taxon>Plectosphaerella</taxon>
    </lineage>
</organism>
<feature type="compositionally biased region" description="Basic residues" evidence="1">
    <location>
        <begin position="570"/>
        <end position="593"/>
    </location>
</feature>
<dbReference type="OrthoDB" id="3595585at2759"/>
<feature type="region of interest" description="Disordered" evidence="1">
    <location>
        <begin position="83"/>
        <end position="228"/>
    </location>
</feature>
<name>A0A8K0T757_9PEZI</name>